<sequence length="329" mass="36310">MPADQSNEVDKVMKRRRPEESEDEDETTIDPTQDPPELPDVVVQKGEDDDGMSMESEDAATKGKTNAKKARLGEGLPTTDRVAEHVFQILVEQPPPVEVPETEGLAPSQSPAPIQPPAENAKDEAQNGQHPTAPPLQSPPLQALPLQSPPLQALPLQDPPIQGPALQDPPPQAQHQPLQIQHQQHAPQVPAPTNAPAPAPPLPPLLPRMLWLERVKHEADPLQAGKNELQQEILRHLRFRFPEQLVATLLQLLMTMNGNSQIQLRSDFSRADQKSVPTKNVRRGGVMVTEQLPLTLRNGDMFAMLKDVNGDEMERYRAVYPIGHAVWGS</sequence>
<dbReference type="Proteomes" id="UP000275078">
    <property type="component" value="Unassembled WGS sequence"/>
</dbReference>
<feature type="compositionally biased region" description="Pro residues" evidence="1">
    <location>
        <begin position="189"/>
        <end position="202"/>
    </location>
</feature>
<reference evidence="2 3" key="1">
    <citation type="journal article" date="2018" name="Nat. Ecol. Evol.">
        <title>Pezizomycetes genomes reveal the molecular basis of ectomycorrhizal truffle lifestyle.</title>
        <authorList>
            <person name="Murat C."/>
            <person name="Payen T."/>
            <person name="Noel B."/>
            <person name="Kuo A."/>
            <person name="Morin E."/>
            <person name="Chen J."/>
            <person name="Kohler A."/>
            <person name="Krizsan K."/>
            <person name="Balestrini R."/>
            <person name="Da Silva C."/>
            <person name="Montanini B."/>
            <person name="Hainaut M."/>
            <person name="Levati E."/>
            <person name="Barry K.W."/>
            <person name="Belfiori B."/>
            <person name="Cichocki N."/>
            <person name="Clum A."/>
            <person name="Dockter R.B."/>
            <person name="Fauchery L."/>
            <person name="Guy J."/>
            <person name="Iotti M."/>
            <person name="Le Tacon F."/>
            <person name="Lindquist E.A."/>
            <person name="Lipzen A."/>
            <person name="Malagnac F."/>
            <person name="Mello A."/>
            <person name="Molinier V."/>
            <person name="Miyauchi S."/>
            <person name="Poulain J."/>
            <person name="Riccioni C."/>
            <person name="Rubini A."/>
            <person name="Sitrit Y."/>
            <person name="Splivallo R."/>
            <person name="Traeger S."/>
            <person name="Wang M."/>
            <person name="Zifcakova L."/>
            <person name="Wipf D."/>
            <person name="Zambonelli A."/>
            <person name="Paolocci F."/>
            <person name="Nowrousian M."/>
            <person name="Ottonello S."/>
            <person name="Baldrian P."/>
            <person name="Spatafora J.W."/>
            <person name="Henrissat B."/>
            <person name="Nagy L.G."/>
            <person name="Aury J.M."/>
            <person name="Wincker P."/>
            <person name="Grigoriev I.V."/>
            <person name="Bonfante P."/>
            <person name="Martin F.M."/>
        </authorList>
    </citation>
    <scope>NUCLEOTIDE SEQUENCE [LARGE SCALE GENOMIC DNA]</scope>
    <source>
        <strain evidence="2 3">RN42</strain>
    </source>
</reference>
<feature type="region of interest" description="Disordered" evidence="1">
    <location>
        <begin position="1"/>
        <end position="202"/>
    </location>
</feature>
<feature type="compositionally biased region" description="Acidic residues" evidence="1">
    <location>
        <begin position="47"/>
        <end position="58"/>
    </location>
</feature>
<feature type="compositionally biased region" description="Pro residues" evidence="1">
    <location>
        <begin position="157"/>
        <end position="172"/>
    </location>
</feature>
<accession>A0A3N4IBR7</accession>
<feature type="compositionally biased region" description="Low complexity" evidence="1">
    <location>
        <begin position="173"/>
        <end position="188"/>
    </location>
</feature>
<evidence type="ECO:0000313" key="3">
    <source>
        <dbReference type="Proteomes" id="UP000275078"/>
    </source>
</evidence>
<dbReference type="EMBL" id="ML119664">
    <property type="protein sequence ID" value="RPA83532.1"/>
    <property type="molecule type" value="Genomic_DNA"/>
</dbReference>
<feature type="compositionally biased region" description="Low complexity" evidence="1">
    <location>
        <begin position="139"/>
        <end position="156"/>
    </location>
</feature>
<evidence type="ECO:0000313" key="2">
    <source>
        <dbReference type="EMBL" id="RPA83532.1"/>
    </source>
</evidence>
<keyword evidence="3" id="KW-1185">Reference proteome</keyword>
<protein>
    <submittedName>
        <fullName evidence="2">Uncharacterized protein</fullName>
    </submittedName>
</protein>
<organism evidence="2 3">
    <name type="scientific">Ascobolus immersus RN42</name>
    <dbReference type="NCBI Taxonomy" id="1160509"/>
    <lineage>
        <taxon>Eukaryota</taxon>
        <taxon>Fungi</taxon>
        <taxon>Dikarya</taxon>
        <taxon>Ascomycota</taxon>
        <taxon>Pezizomycotina</taxon>
        <taxon>Pezizomycetes</taxon>
        <taxon>Pezizales</taxon>
        <taxon>Ascobolaceae</taxon>
        <taxon>Ascobolus</taxon>
    </lineage>
</organism>
<feature type="compositionally biased region" description="Low complexity" evidence="1">
    <location>
        <begin position="102"/>
        <end position="112"/>
    </location>
</feature>
<dbReference type="AlphaFoldDB" id="A0A3N4IBR7"/>
<evidence type="ECO:0000256" key="1">
    <source>
        <dbReference type="SAM" id="MobiDB-lite"/>
    </source>
</evidence>
<proteinExistence type="predicted"/>
<name>A0A3N4IBR7_ASCIM</name>
<gene>
    <name evidence="2" type="ORF">BJ508DRAFT_304721</name>
</gene>